<accession>A0A8J5KF68</accession>
<dbReference type="Pfam" id="PF16488">
    <property type="entry name" value="ArgoL2"/>
    <property type="match status" value="1"/>
</dbReference>
<dbReference type="SUPFAM" id="SSF101690">
    <property type="entry name" value="PAZ domain"/>
    <property type="match status" value="1"/>
</dbReference>
<dbReference type="InterPro" id="IPR036085">
    <property type="entry name" value="PAZ_dom_sf"/>
</dbReference>
<dbReference type="EMBL" id="JACMSC010000016">
    <property type="protein sequence ID" value="KAG6482401.1"/>
    <property type="molecule type" value="Genomic_DNA"/>
</dbReference>
<organism evidence="3 4">
    <name type="scientific">Zingiber officinale</name>
    <name type="common">Ginger</name>
    <name type="synonym">Amomum zingiber</name>
    <dbReference type="NCBI Taxonomy" id="94328"/>
    <lineage>
        <taxon>Eukaryota</taxon>
        <taxon>Viridiplantae</taxon>
        <taxon>Streptophyta</taxon>
        <taxon>Embryophyta</taxon>
        <taxon>Tracheophyta</taxon>
        <taxon>Spermatophyta</taxon>
        <taxon>Magnoliopsida</taxon>
        <taxon>Liliopsida</taxon>
        <taxon>Zingiberales</taxon>
        <taxon>Zingiberaceae</taxon>
        <taxon>Zingiber</taxon>
    </lineage>
</organism>
<protein>
    <recommendedName>
        <fullName evidence="2">Piwi domain-containing protein</fullName>
    </recommendedName>
</protein>
<feature type="region of interest" description="Disordered" evidence="1">
    <location>
        <begin position="1"/>
        <end position="22"/>
    </location>
</feature>
<feature type="domain" description="Piwi" evidence="2">
    <location>
        <begin position="377"/>
        <end position="458"/>
    </location>
</feature>
<gene>
    <name evidence="3" type="ORF">ZIOFF_059032</name>
</gene>
<dbReference type="InterPro" id="IPR032472">
    <property type="entry name" value="ArgoL2"/>
</dbReference>
<dbReference type="Pfam" id="PF16487">
    <property type="entry name" value="ArgoMid"/>
    <property type="match status" value="1"/>
</dbReference>
<evidence type="ECO:0000313" key="4">
    <source>
        <dbReference type="Proteomes" id="UP000734854"/>
    </source>
</evidence>
<dbReference type="InterPro" id="IPR032473">
    <property type="entry name" value="Argonaute_Mid_dom"/>
</dbReference>
<evidence type="ECO:0000313" key="3">
    <source>
        <dbReference type="EMBL" id="KAG6482401.1"/>
    </source>
</evidence>
<dbReference type="Gene3D" id="3.40.50.2300">
    <property type="match status" value="1"/>
</dbReference>
<evidence type="ECO:0000259" key="2">
    <source>
        <dbReference type="PROSITE" id="PS50822"/>
    </source>
</evidence>
<dbReference type="InterPro" id="IPR003165">
    <property type="entry name" value="Piwi"/>
</dbReference>
<keyword evidence="4" id="KW-1185">Reference proteome</keyword>
<dbReference type="PROSITE" id="PS50822">
    <property type="entry name" value="PIWI"/>
    <property type="match status" value="2"/>
</dbReference>
<proteinExistence type="predicted"/>
<dbReference type="Proteomes" id="UP000734854">
    <property type="component" value="Unassembled WGS sequence"/>
</dbReference>
<dbReference type="SUPFAM" id="SSF53098">
    <property type="entry name" value="Ribonuclease H-like"/>
    <property type="match status" value="1"/>
</dbReference>
<dbReference type="SMART" id="SM00950">
    <property type="entry name" value="Piwi"/>
    <property type="match status" value="1"/>
</dbReference>
<comment type="caution">
    <text evidence="3">The sequence shown here is derived from an EMBL/GenBank/DDBJ whole genome shotgun (WGS) entry which is preliminary data.</text>
</comment>
<name>A0A8J5KF68_ZINOF</name>
<dbReference type="Pfam" id="PF02171">
    <property type="entry name" value="Piwi"/>
    <property type="match status" value="2"/>
</dbReference>
<dbReference type="Gene3D" id="3.30.420.10">
    <property type="entry name" value="Ribonuclease H-like superfamily/Ribonuclease H"/>
    <property type="match status" value="1"/>
</dbReference>
<dbReference type="AlphaFoldDB" id="A0A8J5KF68"/>
<evidence type="ECO:0000256" key="1">
    <source>
        <dbReference type="SAM" id="MobiDB-lite"/>
    </source>
</evidence>
<feature type="domain" description="Piwi" evidence="2">
    <location>
        <begin position="285"/>
        <end position="374"/>
    </location>
</feature>
<dbReference type="InterPro" id="IPR012337">
    <property type="entry name" value="RNaseH-like_sf"/>
</dbReference>
<dbReference type="InterPro" id="IPR036397">
    <property type="entry name" value="RNaseH_sf"/>
</dbReference>
<reference evidence="3 4" key="1">
    <citation type="submission" date="2020-08" db="EMBL/GenBank/DDBJ databases">
        <title>Plant Genome Project.</title>
        <authorList>
            <person name="Zhang R.-G."/>
        </authorList>
    </citation>
    <scope>NUCLEOTIDE SEQUENCE [LARGE SCALE GENOMIC DNA]</scope>
    <source>
        <tissue evidence="3">Rhizome</tissue>
    </source>
</reference>
<sequence length="458" mass="51685">MSSVARGGRVHGGSSRSGGGRSGHVPFPRSVYFVLLPSSVSMSYFSIEVVQLLPIDAKEQVPPLLTDPPVLSRKLLNIASRPDLGTIGRECLVCKIVEGQHYSKNLNVEQVIAISRNACELPDERIQSICEMVQQNDYNNDEFTKEFGLTTKNNEPTTVEARILPAPRYFPSKYFTPLKYIDSGRERYFIPFDGQWNMINKKLVYGASVDYWTCLSFSSCPPDVVNFCDQLIAMCNDIGMVITPIPFLPFKFAHIHQLDAALRDVKDSSIEVFKQSGIEEKHIQLLIVILPETKGYYGNIKRICETELDIVSQCCNPSVALKYSKKYLETVTLKINVKTSGSNTVLDNPFNYKIPLVKEYIKMPTIIFGADVSHTLLRERILHPLLQLELLKGFYKSTNEKPKRIIFYRDGACTSIESDYRPGITFIVVQKRHHTRLFPKVHGNQGVLATRNGNILPG</sequence>
<dbReference type="GO" id="GO:0003676">
    <property type="term" value="F:nucleic acid binding"/>
    <property type="evidence" value="ECO:0007669"/>
    <property type="project" value="InterPro"/>
</dbReference>
<dbReference type="PANTHER" id="PTHR22891">
    <property type="entry name" value="EUKARYOTIC TRANSLATION INITIATION FACTOR 2C"/>
    <property type="match status" value="1"/>
</dbReference>